<dbReference type="Pfam" id="PF04699">
    <property type="entry name" value="P16-Arc"/>
    <property type="match status" value="1"/>
</dbReference>
<dbReference type="Proteomes" id="UP000008312">
    <property type="component" value="Unassembled WGS sequence"/>
</dbReference>
<sequence>MSTSSQLSSIKNLISDVSRIEENTSKILDILNRTSDSSIPSMVSQLDDEEKPRLLKSIYIGLANPENNGKLLKWFNEISESSNIGVVVKAVNSL</sequence>
<evidence type="ECO:0008006" key="7">
    <source>
        <dbReference type="Google" id="ProtNLM"/>
    </source>
</evidence>
<reference evidence="5" key="1">
    <citation type="submission" date="2010-02" db="EMBL/GenBank/DDBJ databases">
        <title>Sequencing and annotation of the Blastocystis hominis genome.</title>
        <authorList>
            <person name="Wincker P."/>
        </authorList>
    </citation>
    <scope>NUCLEOTIDE SEQUENCE</scope>
    <source>
        <strain evidence="5">Singapore isolate B</strain>
    </source>
</reference>
<dbReference type="RefSeq" id="XP_012896990.1">
    <property type="nucleotide sequence ID" value="XM_013041536.1"/>
</dbReference>
<keyword evidence="6" id="KW-1185">Reference proteome</keyword>
<evidence type="ECO:0000256" key="3">
    <source>
        <dbReference type="ARBA" id="ARBA00022490"/>
    </source>
</evidence>
<dbReference type="GeneID" id="24920043"/>
<evidence type="ECO:0000313" key="6">
    <source>
        <dbReference type="Proteomes" id="UP000008312"/>
    </source>
</evidence>
<dbReference type="InterPro" id="IPR036743">
    <property type="entry name" value="ARPC5_sf"/>
</dbReference>
<keyword evidence="3" id="KW-0963">Cytoplasm</keyword>
<dbReference type="GO" id="GO:0034314">
    <property type="term" value="P:Arp2/3 complex-mediated actin nucleation"/>
    <property type="evidence" value="ECO:0007669"/>
    <property type="project" value="InterPro"/>
</dbReference>
<comment type="similarity">
    <text evidence="2">Belongs to the ARPC5 family.</text>
</comment>
<accession>D8M4F3</accession>
<evidence type="ECO:0000256" key="4">
    <source>
        <dbReference type="ARBA" id="ARBA00023212"/>
    </source>
</evidence>
<dbReference type="InterPro" id="IPR006789">
    <property type="entry name" value="ARPC5"/>
</dbReference>
<dbReference type="OrthoDB" id="195498at2759"/>
<evidence type="ECO:0000313" key="5">
    <source>
        <dbReference type="EMBL" id="CBK22942.2"/>
    </source>
</evidence>
<protein>
    <recommendedName>
        <fullName evidence="7">Actin-related protein 2/3 complex subunit 5</fullName>
    </recommendedName>
</protein>
<gene>
    <name evidence="5" type="ORF">GSBLH_T00002908001</name>
</gene>
<evidence type="ECO:0000256" key="1">
    <source>
        <dbReference type="ARBA" id="ARBA00004245"/>
    </source>
</evidence>
<organism evidence="5">
    <name type="scientific">Blastocystis hominis</name>
    <dbReference type="NCBI Taxonomy" id="12968"/>
    <lineage>
        <taxon>Eukaryota</taxon>
        <taxon>Sar</taxon>
        <taxon>Stramenopiles</taxon>
        <taxon>Bigyra</taxon>
        <taxon>Opalozoa</taxon>
        <taxon>Opalinata</taxon>
        <taxon>Blastocystidae</taxon>
        <taxon>Blastocystis</taxon>
    </lineage>
</organism>
<dbReference type="Gene3D" id="1.25.40.190">
    <property type="entry name" value="Actin-related protein 2/3 complex subunit 5"/>
    <property type="match status" value="1"/>
</dbReference>
<dbReference type="EMBL" id="FN668652">
    <property type="protein sequence ID" value="CBK22942.2"/>
    <property type="molecule type" value="Genomic_DNA"/>
</dbReference>
<dbReference type="SUPFAM" id="SSF69103">
    <property type="entry name" value="Arp2/3 complex 16 kDa subunit ARPC5"/>
    <property type="match status" value="1"/>
</dbReference>
<dbReference type="GO" id="GO:0005885">
    <property type="term" value="C:Arp2/3 protein complex"/>
    <property type="evidence" value="ECO:0007669"/>
    <property type="project" value="InterPro"/>
</dbReference>
<dbReference type="AlphaFoldDB" id="D8M4F3"/>
<dbReference type="GO" id="GO:0030833">
    <property type="term" value="P:regulation of actin filament polymerization"/>
    <property type="evidence" value="ECO:0007669"/>
    <property type="project" value="InterPro"/>
</dbReference>
<keyword evidence="4" id="KW-0206">Cytoskeleton</keyword>
<name>D8M4F3_BLAHO</name>
<evidence type="ECO:0000256" key="2">
    <source>
        <dbReference type="ARBA" id="ARBA00006084"/>
    </source>
</evidence>
<dbReference type="InParanoid" id="D8M4F3"/>
<comment type="subcellular location">
    <subcellularLocation>
        <location evidence="1">Cytoplasm</location>
        <location evidence="1">Cytoskeleton</location>
    </subcellularLocation>
</comment>
<proteinExistence type="inferred from homology"/>